<dbReference type="RefSeq" id="WP_057847277.1">
    <property type="nucleotide sequence ID" value="NZ_LLYA01000203.1"/>
</dbReference>
<dbReference type="InterPro" id="IPR051010">
    <property type="entry name" value="BCAA_transport"/>
</dbReference>
<comment type="similarity">
    <text evidence="1">Belongs to the leucine-binding protein family.</text>
</comment>
<dbReference type="InterPro" id="IPR028081">
    <property type="entry name" value="Leu-bd"/>
</dbReference>
<keyword evidence="3" id="KW-0813">Transport</keyword>
<evidence type="ECO:0000259" key="5">
    <source>
        <dbReference type="Pfam" id="PF13458"/>
    </source>
</evidence>
<keyword evidence="7" id="KW-1185">Reference proteome</keyword>
<evidence type="ECO:0000256" key="2">
    <source>
        <dbReference type="ARBA" id="ARBA00022729"/>
    </source>
</evidence>
<dbReference type="Proteomes" id="UP000052023">
    <property type="component" value="Unassembled WGS sequence"/>
</dbReference>
<dbReference type="AlphaFoldDB" id="A0A0R3MD69"/>
<evidence type="ECO:0000256" key="3">
    <source>
        <dbReference type="ARBA" id="ARBA00022970"/>
    </source>
</evidence>
<dbReference type="OrthoDB" id="5794591at2"/>
<dbReference type="SUPFAM" id="SSF53822">
    <property type="entry name" value="Periplasmic binding protein-like I"/>
    <property type="match status" value="1"/>
</dbReference>
<dbReference type="PANTHER" id="PTHR30483:SF6">
    <property type="entry name" value="PERIPLASMIC BINDING PROTEIN OF ABC TRANSPORTER FOR NATURAL AMINO ACIDS"/>
    <property type="match status" value="1"/>
</dbReference>
<feature type="chain" id="PRO_5006443973" evidence="4">
    <location>
        <begin position="20"/>
        <end position="403"/>
    </location>
</feature>
<comment type="caution">
    <text evidence="6">The sequence shown here is derived from an EMBL/GenBank/DDBJ whole genome shotgun (WGS) entry which is preliminary data.</text>
</comment>
<dbReference type="PANTHER" id="PTHR30483">
    <property type="entry name" value="LEUCINE-SPECIFIC-BINDING PROTEIN"/>
    <property type="match status" value="1"/>
</dbReference>
<evidence type="ECO:0000313" key="6">
    <source>
        <dbReference type="EMBL" id="KRR17835.1"/>
    </source>
</evidence>
<dbReference type="EMBL" id="LLYA01000203">
    <property type="protein sequence ID" value="KRR17835.1"/>
    <property type="molecule type" value="Genomic_DNA"/>
</dbReference>
<evidence type="ECO:0000256" key="4">
    <source>
        <dbReference type="SAM" id="SignalP"/>
    </source>
</evidence>
<gene>
    <name evidence="6" type="ORF">CQ13_10650</name>
</gene>
<keyword evidence="2 4" id="KW-0732">Signal</keyword>
<organism evidence="6 7">
    <name type="scientific">Bradyrhizobium retamae</name>
    <dbReference type="NCBI Taxonomy" id="1300035"/>
    <lineage>
        <taxon>Bacteria</taxon>
        <taxon>Pseudomonadati</taxon>
        <taxon>Pseudomonadota</taxon>
        <taxon>Alphaproteobacteria</taxon>
        <taxon>Hyphomicrobiales</taxon>
        <taxon>Nitrobacteraceae</taxon>
        <taxon>Bradyrhizobium</taxon>
    </lineage>
</organism>
<dbReference type="GO" id="GO:0006865">
    <property type="term" value="P:amino acid transport"/>
    <property type="evidence" value="ECO:0007669"/>
    <property type="project" value="UniProtKB-KW"/>
</dbReference>
<keyword evidence="3" id="KW-0029">Amino-acid transport</keyword>
<dbReference type="Gene3D" id="3.40.50.2300">
    <property type="match status" value="2"/>
</dbReference>
<evidence type="ECO:0000256" key="1">
    <source>
        <dbReference type="ARBA" id="ARBA00010062"/>
    </source>
</evidence>
<proteinExistence type="inferred from homology"/>
<accession>A0A0R3MD69</accession>
<protein>
    <submittedName>
        <fullName evidence="6">ABC transporter permease</fullName>
    </submittedName>
</protein>
<feature type="signal peptide" evidence="4">
    <location>
        <begin position="1"/>
        <end position="19"/>
    </location>
</feature>
<dbReference type="Pfam" id="PF13458">
    <property type="entry name" value="Peripla_BP_6"/>
    <property type="match status" value="1"/>
</dbReference>
<name>A0A0R3MD69_9BRAD</name>
<dbReference type="InterPro" id="IPR028082">
    <property type="entry name" value="Peripla_BP_I"/>
</dbReference>
<evidence type="ECO:0000313" key="7">
    <source>
        <dbReference type="Proteomes" id="UP000052023"/>
    </source>
</evidence>
<reference evidence="6 7" key="1">
    <citation type="submission" date="2014-03" db="EMBL/GenBank/DDBJ databases">
        <title>Bradyrhizobium valentinum sp. nov., isolated from effective nodules of Lupinus mariae-josephae, a lupine endemic of basic-lime soils in Eastern Spain.</title>
        <authorList>
            <person name="Duran D."/>
            <person name="Rey L."/>
            <person name="Navarro A."/>
            <person name="Busquets A."/>
            <person name="Imperial J."/>
            <person name="Ruiz-Argueso T."/>
        </authorList>
    </citation>
    <scope>NUCLEOTIDE SEQUENCE [LARGE SCALE GENOMIC DNA]</scope>
    <source>
        <strain evidence="6 7">Ro19</strain>
    </source>
</reference>
<feature type="domain" description="Leucine-binding protein" evidence="5">
    <location>
        <begin position="26"/>
        <end position="365"/>
    </location>
</feature>
<sequence>MRNVLAASMVFLSLASAHAQAPASKQVKLGVLNDQSGQYADAAGPAAVEVAKMAIADFGGKLLGHPIELVFADHQNKTDIASGIARRWIDTEGVDVILDIGNSAVALALADLVRDKNKVMIVSSAGASAITNEKCSPNTFQWTYNTYTLARSTAKALMGQGGNEWYFLTADYAFGQAFESDASAVLKESGGKVAGSVRHPFNTSDFSSFLLQAQNSSANVLALANAGGDTTNSLLQAHEFGLLGQKSKMRVAALLFQITDAKSVGLPNLQGLYTSEAFYWNRNDGSRAFGKRFFDKVGRMPTMVQAGMYSATMHYLKAVEAAGTLDTAAVLTKFRSMPVNDFFSERGYVREDGMHIHDYYLLRAKTVEQSKGPWDFYDVVATVPAEDANILRAQSRCSLMKKS</sequence>
<dbReference type="CDD" id="cd06327">
    <property type="entry name" value="PBP1_SBP-like"/>
    <property type="match status" value="1"/>
</dbReference>